<gene>
    <name evidence="1" type="ORF">S03H2_24120</name>
</gene>
<accession>X1FSC6</accession>
<dbReference type="AlphaFoldDB" id="X1FSC6"/>
<protein>
    <recommendedName>
        <fullName evidence="2">DNA methylase N-4/N-6 domain-containing protein</fullName>
    </recommendedName>
</protein>
<dbReference type="EMBL" id="BARU01013317">
    <property type="protein sequence ID" value="GAH35435.1"/>
    <property type="molecule type" value="Genomic_DNA"/>
</dbReference>
<reference evidence="1" key="1">
    <citation type="journal article" date="2014" name="Front. Microbiol.">
        <title>High frequency of phylogenetically diverse reductive dehalogenase-homologous genes in deep subseafloor sedimentary metagenomes.</title>
        <authorList>
            <person name="Kawai M."/>
            <person name="Futagami T."/>
            <person name="Toyoda A."/>
            <person name="Takaki Y."/>
            <person name="Nishi S."/>
            <person name="Hori S."/>
            <person name="Arai W."/>
            <person name="Tsubouchi T."/>
            <person name="Morono Y."/>
            <person name="Uchiyama I."/>
            <person name="Ito T."/>
            <person name="Fujiyama A."/>
            <person name="Inagaki F."/>
            <person name="Takami H."/>
        </authorList>
    </citation>
    <scope>NUCLEOTIDE SEQUENCE</scope>
    <source>
        <strain evidence="1">Expedition CK06-06</strain>
    </source>
</reference>
<comment type="caution">
    <text evidence="1">The sequence shown here is derived from an EMBL/GenBank/DDBJ whole genome shotgun (WGS) entry which is preliminary data.</text>
</comment>
<name>X1FSC6_9ZZZZ</name>
<sequence>GLNSPFGILNHRPDCKCNFCRKNRGNKGAIQGYRQVDKIVTSPPFASTDLGTDKQFMQKMLGAQGRNPDGVSFNQYNTALSKGNIGNLPYGEIDKCIFSPPYAEITGTTARDDIRPDRDNYNIGHFKSNKFHGDSEGQVGNLPYGQIDKIVSLDKGQGKGNMSVVYITFFEVDNPIVLLVKTLISSSVFSSLSGRAMPEITIGFNDG</sequence>
<evidence type="ECO:0008006" key="2">
    <source>
        <dbReference type="Google" id="ProtNLM"/>
    </source>
</evidence>
<feature type="non-terminal residue" evidence="1">
    <location>
        <position position="1"/>
    </location>
</feature>
<proteinExistence type="predicted"/>
<evidence type="ECO:0000313" key="1">
    <source>
        <dbReference type="EMBL" id="GAH35435.1"/>
    </source>
</evidence>
<feature type="non-terminal residue" evidence="1">
    <location>
        <position position="207"/>
    </location>
</feature>
<organism evidence="1">
    <name type="scientific">marine sediment metagenome</name>
    <dbReference type="NCBI Taxonomy" id="412755"/>
    <lineage>
        <taxon>unclassified sequences</taxon>
        <taxon>metagenomes</taxon>
        <taxon>ecological metagenomes</taxon>
    </lineage>
</organism>